<dbReference type="InterPro" id="IPR011990">
    <property type="entry name" value="TPR-like_helical_dom_sf"/>
</dbReference>
<dbReference type="InterPro" id="IPR052945">
    <property type="entry name" value="Mitotic_Regulator"/>
</dbReference>
<feature type="compositionally biased region" description="Low complexity" evidence="1">
    <location>
        <begin position="613"/>
        <end position="633"/>
    </location>
</feature>
<dbReference type="Pfam" id="PF13181">
    <property type="entry name" value="TPR_8"/>
    <property type="match status" value="1"/>
</dbReference>
<proteinExistence type="predicted"/>
<feature type="compositionally biased region" description="Polar residues" evidence="1">
    <location>
        <begin position="634"/>
        <end position="643"/>
    </location>
</feature>
<reference evidence="2 3" key="1">
    <citation type="submission" date="2023-05" db="EMBL/GenBank/DDBJ databases">
        <title>A 100% complete, gapless, phased diploid assembly of the Scenedesmus obliquus UTEX 3031 genome.</title>
        <authorList>
            <person name="Biondi T.C."/>
            <person name="Hanschen E.R."/>
            <person name="Kwon T."/>
            <person name="Eng W."/>
            <person name="Kruse C.P.S."/>
            <person name="Koehler S.I."/>
            <person name="Kunde Y."/>
            <person name="Gleasner C.D."/>
            <person name="You Mak K.T."/>
            <person name="Polle J."/>
            <person name="Hovde B.T."/>
            <person name="Starkenburg S.R."/>
        </authorList>
    </citation>
    <scope>NUCLEOTIDE SEQUENCE [LARGE SCALE GENOMIC DNA]</scope>
    <source>
        <strain evidence="2 3">DOE0152z</strain>
    </source>
</reference>
<name>A0ABY8TSP4_TETOB</name>
<dbReference type="InterPro" id="IPR019734">
    <property type="entry name" value="TPR_rpt"/>
</dbReference>
<dbReference type="PANTHER" id="PTHR43628">
    <property type="entry name" value="ACTIVATOR OF C KINASE PROTEIN 1-RELATED"/>
    <property type="match status" value="1"/>
</dbReference>
<evidence type="ECO:0000313" key="3">
    <source>
        <dbReference type="Proteomes" id="UP001244341"/>
    </source>
</evidence>
<dbReference type="SUPFAM" id="SSF81901">
    <property type="entry name" value="HCP-like"/>
    <property type="match status" value="2"/>
</dbReference>
<gene>
    <name evidence="2" type="ORF">OEZ85_012222</name>
</gene>
<dbReference type="Pfam" id="PF08238">
    <property type="entry name" value="Sel1"/>
    <property type="match status" value="4"/>
</dbReference>
<dbReference type="EMBL" id="CP126210">
    <property type="protein sequence ID" value="WIA12149.1"/>
    <property type="molecule type" value="Genomic_DNA"/>
</dbReference>
<dbReference type="InterPro" id="IPR006597">
    <property type="entry name" value="Sel1-like"/>
</dbReference>
<dbReference type="SMART" id="SM00671">
    <property type="entry name" value="SEL1"/>
    <property type="match status" value="4"/>
</dbReference>
<dbReference type="SMART" id="SM00028">
    <property type="entry name" value="TPR"/>
    <property type="match status" value="4"/>
</dbReference>
<evidence type="ECO:0000313" key="2">
    <source>
        <dbReference type="EMBL" id="WIA12149.1"/>
    </source>
</evidence>
<dbReference type="SUPFAM" id="SSF48452">
    <property type="entry name" value="TPR-like"/>
    <property type="match status" value="1"/>
</dbReference>
<feature type="region of interest" description="Disordered" evidence="1">
    <location>
        <begin position="613"/>
        <end position="644"/>
    </location>
</feature>
<evidence type="ECO:0000256" key="1">
    <source>
        <dbReference type="SAM" id="MobiDB-lite"/>
    </source>
</evidence>
<protein>
    <submittedName>
        <fullName evidence="2">Uncharacterized protein</fullName>
    </submittedName>
</protein>
<dbReference type="PANTHER" id="PTHR43628:SF1">
    <property type="entry name" value="CHITIN SYNTHASE REGULATORY FACTOR 2-RELATED"/>
    <property type="match status" value="1"/>
</dbReference>
<keyword evidence="3" id="KW-1185">Reference proteome</keyword>
<sequence>MAAAERHNAAGNAAYKDSKFQEAADHYTKAIQADRSVAKYRTNRANALWKCGLVRDVLAEAEAAIRLDPCWLKGHYYRGLALERLGRFSEAVQFLKAAVELELSQQVAVALHRCQESLRQQRAFCLGRFDPLTQFMHNSIAEARSTLQLHCHKMRPGSSGTQLLKAYEAVVQGNALCAAAAGAACGSLDTAKQQCAEAARQYKLAADLGCAAGMFHYAQLLRLGLADTLLPDGSTAVNSQAAQQHIEQAMQQELLLNLPLQEPARTCLTVVNVGMPESWVLAGDLHCAGLWGTAAASNSMQEAMQAYQKAVQLANLPPAFAGIGRLEERQGNEEAALSWYSKAAAKQYSAAELALAKLLAAAIKNDDSGTMVRAEKRAALLAAMKAAKHGLPRAKALAGTLEEDARKAAVLLQEAVEEDGHPECLLALALAYAHGMHGLPRDHAKGMQLLQQAALEEGWPEALDDLGNAYAGGFWGVTSDPGKALRMFEHAAHLGVQPAMYKAAGAHLAGAGTPASLSKAKLWAQRALDAAADAEAKRDAQIMLQDVQGKMLQYGEDQWRATVQHSWEYLQDGGAGRCVAEAVSNDPDFTERDRQRYMSFVMSVAQSACKQTPSDAAAGSADTSSSTGAAAPSNHQQQQQYPSSAELAKVLGGANSAEGNLRSRAAITAFFADLGSFQLAGELQRQAKSSELQRCCWDVIAGLDDWEGGIQALAAAYALYPKGMRLPGPDGLSILQAAARVYSKRHPGCGYGQIVHTFIEGNSRSLLWIAQELAGVIPKVPQPVLRGFLLLTRSGWLCAPDTQDKWQGALDDAEAGLLLLPEHPELLFMRAWALKAVKYDPLAEHPAVLSSNSSSAQQQQLARRQQAAAEAVAAFQRYLDAAPEVHRSKPAALYYLAFIPLNEGIAVGALPAAVTCIG</sequence>
<organism evidence="2 3">
    <name type="scientific">Tetradesmus obliquus</name>
    <name type="common">Green alga</name>
    <name type="synonym">Acutodesmus obliquus</name>
    <dbReference type="NCBI Taxonomy" id="3088"/>
    <lineage>
        <taxon>Eukaryota</taxon>
        <taxon>Viridiplantae</taxon>
        <taxon>Chlorophyta</taxon>
        <taxon>core chlorophytes</taxon>
        <taxon>Chlorophyceae</taxon>
        <taxon>CS clade</taxon>
        <taxon>Sphaeropleales</taxon>
        <taxon>Scenedesmaceae</taxon>
        <taxon>Tetradesmus</taxon>
    </lineage>
</organism>
<dbReference type="Gene3D" id="1.25.40.10">
    <property type="entry name" value="Tetratricopeptide repeat domain"/>
    <property type="match status" value="2"/>
</dbReference>
<dbReference type="Proteomes" id="UP001244341">
    <property type="component" value="Chromosome 3b"/>
</dbReference>
<accession>A0ABY8TSP4</accession>